<dbReference type="SUPFAM" id="SSF48498">
    <property type="entry name" value="Tetracyclin repressor-like, C-terminal domain"/>
    <property type="match status" value="1"/>
</dbReference>
<proteinExistence type="predicted"/>
<dbReference type="Pfam" id="PF00440">
    <property type="entry name" value="TetR_N"/>
    <property type="match status" value="1"/>
</dbReference>
<evidence type="ECO:0000313" key="6">
    <source>
        <dbReference type="EMBL" id="GAA4989071.1"/>
    </source>
</evidence>
<dbReference type="PROSITE" id="PS50977">
    <property type="entry name" value="HTH_TETR_2"/>
    <property type="match status" value="1"/>
</dbReference>
<keyword evidence="3" id="KW-0804">Transcription</keyword>
<comment type="caution">
    <text evidence="6">The sequence shown here is derived from an EMBL/GenBank/DDBJ whole genome shotgun (WGS) entry which is preliminary data.</text>
</comment>
<evidence type="ECO:0000259" key="5">
    <source>
        <dbReference type="PROSITE" id="PS50977"/>
    </source>
</evidence>
<dbReference type="Proteomes" id="UP001500466">
    <property type="component" value="Unassembled WGS sequence"/>
</dbReference>
<keyword evidence="1" id="KW-0805">Transcription regulation</keyword>
<gene>
    <name evidence="6" type="ORF">GCM10023205_70200</name>
</gene>
<dbReference type="PANTHER" id="PTHR30055:SF234">
    <property type="entry name" value="HTH-TYPE TRANSCRIPTIONAL REGULATOR BETI"/>
    <property type="match status" value="1"/>
</dbReference>
<evidence type="ECO:0000256" key="1">
    <source>
        <dbReference type="ARBA" id="ARBA00023015"/>
    </source>
</evidence>
<keyword evidence="2 4" id="KW-0238">DNA-binding</keyword>
<evidence type="ECO:0000256" key="2">
    <source>
        <dbReference type="ARBA" id="ARBA00023125"/>
    </source>
</evidence>
<feature type="DNA-binding region" description="H-T-H motif" evidence="4">
    <location>
        <begin position="34"/>
        <end position="53"/>
    </location>
</feature>
<dbReference type="PANTHER" id="PTHR30055">
    <property type="entry name" value="HTH-TYPE TRANSCRIPTIONAL REGULATOR RUTR"/>
    <property type="match status" value="1"/>
</dbReference>
<dbReference type="RefSeq" id="WP_345679857.1">
    <property type="nucleotide sequence ID" value="NZ_BAABHS010000036.1"/>
</dbReference>
<sequence length="195" mass="21485">MAKRGPYEKGEAKRREILRVALEVFAEEGYRGTSLRKVAARCNLSLPGLMHYFASKEDMLTQVLRARDEAGRAHMEAYTGPDPHTESIREGARTPGLVELFVSMAAACGDPEHPAHAFFAERYPQFRTRLAGVFEELAAAGTLDGVPVPPERLAVLMLAVADGIQLQWLNDRSIDMEQPVKDLMALLGVAAARRP</sequence>
<dbReference type="Gene3D" id="1.10.357.10">
    <property type="entry name" value="Tetracycline Repressor, domain 2"/>
    <property type="match status" value="1"/>
</dbReference>
<dbReference type="InterPro" id="IPR050109">
    <property type="entry name" value="HTH-type_TetR-like_transc_reg"/>
</dbReference>
<dbReference type="SUPFAM" id="SSF46689">
    <property type="entry name" value="Homeodomain-like"/>
    <property type="match status" value="1"/>
</dbReference>
<keyword evidence="7" id="KW-1185">Reference proteome</keyword>
<dbReference type="EMBL" id="BAABHS010000036">
    <property type="protein sequence ID" value="GAA4989071.1"/>
    <property type="molecule type" value="Genomic_DNA"/>
</dbReference>
<evidence type="ECO:0000256" key="4">
    <source>
        <dbReference type="PROSITE-ProRule" id="PRU00335"/>
    </source>
</evidence>
<dbReference type="InterPro" id="IPR036271">
    <property type="entry name" value="Tet_transcr_reg_TetR-rel_C_sf"/>
</dbReference>
<organism evidence="6 7">
    <name type="scientific">Yinghuangia aomiensis</name>
    <dbReference type="NCBI Taxonomy" id="676205"/>
    <lineage>
        <taxon>Bacteria</taxon>
        <taxon>Bacillati</taxon>
        <taxon>Actinomycetota</taxon>
        <taxon>Actinomycetes</taxon>
        <taxon>Kitasatosporales</taxon>
        <taxon>Streptomycetaceae</taxon>
        <taxon>Yinghuangia</taxon>
    </lineage>
</organism>
<feature type="domain" description="HTH tetR-type" evidence="5">
    <location>
        <begin position="11"/>
        <end position="71"/>
    </location>
</feature>
<evidence type="ECO:0000256" key="3">
    <source>
        <dbReference type="ARBA" id="ARBA00023163"/>
    </source>
</evidence>
<dbReference type="PRINTS" id="PR00455">
    <property type="entry name" value="HTHTETR"/>
</dbReference>
<dbReference type="InterPro" id="IPR001647">
    <property type="entry name" value="HTH_TetR"/>
</dbReference>
<name>A0ABP9I703_9ACTN</name>
<reference evidence="7" key="1">
    <citation type="journal article" date="2019" name="Int. J. Syst. Evol. Microbiol.">
        <title>The Global Catalogue of Microorganisms (GCM) 10K type strain sequencing project: providing services to taxonomists for standard genome sequencing and annotation.</title>
        <authorList>
            <consortium name="The Broad Institute Genomics Platform"/>
            <consortium name="The Broad Institute Genome Sequencing Center for Infectious Disease"/>
            <person name="Wu L."/>
            <person name="Ma J."/>
        </authorList>
    </citation>
    <scope>NUCLEOTIDE SEQUENCE [LARGE SCALE GENOMIC DNA]</scope>
    <source>
        <strain evidence="7">JCM 17986</strain>
    </source>
</reference>
<protein>
    <submittedName>
        <fullName evidence="6">TetR/AcrR family transcriptional regulator</fullName>
    </submittedName>
</protein>
<accession>A0ABP9I703</accession>
<dbReference type="InterPro" id="IPR009057">
    <property type="entry name" value="Homeodomain-like_sf"/>
</dbReference>
<evidence type="ECO:0000313" key="7">
    <source>
        <dbReference type="Proteomes" id="UP001500466"/>
    </source>
</evidence>